<dbReference type="AlphaFoldDB" id="A0A136IJU3"/>
<evidence type="ECO:0000313" key="2">
    <source>
        <dbReference type="Proteomes" id="UP000070501"/>
    </source>
</evidence>
<organism evidence="1 2">
    <name type="scientific">Microdochium bolleyi</name>
    <dbReference type="NCBI Taxonomy" id="196109"/>
    <lineage>
        <taxon>Eukaryota</taxon>
        <taxon>Fungi</taxon>
        <taxon>Dikarya</taxon>
        <taxon>Ascomycota</taxon>
        <taxon>Pezizomycotina</taxon>
        <taxon>Sordariomycetes</taxon>
        <taxon>Xylariomycetidae</taxon>
        <taxon>Xylariales</taxon>
        <taxon>Microdochiaceae</taxon>
        <taxon>Microdochium</taxon>
    </lineage>
</organism>
<gene>
    <name evidence="1" type="ORF">Micbo1qcDRAFT_169648</name>
</gene>
<sequence length="169" mass="19074">MTATGQSALEAIQALQTYLAEKRPGKYKGIKTSRKGPTKCSSWWKESGPPDARLINPLMLAKICCDYFIYLDRDRHEDEETLETFISFGIAALALIYLQPVEPGSRETARRKYRKDCANAHVTGASLYESWKEGVLEEKDPRIRGKRELKLNIVKAVLDSLAEPIQQTA</sequence>
<name>A0A136IJU3_9PEZI</name>
<reference evidence="2" key="1">
    <citation type="submission" date="2016-02" db="EMBL/GenBank/DDBJ databases">
        <title>Draft genome sequence of Microdochium bolleyi, a fungal endophyte of beachgrass.</title>
        <authorList>
            <consortium name="DOE Joint Genome Institute"/>
            <person name="David A.S."/>
            <person name="May G."/>
            <person name="Haridas S."/>
            <person name="Lim J."/>
            <person name="Wang M."/>
            <person name="Labutti K."/>
            <person name="Lipzen A."/>
            <person name="Barry K."/>
            <person name="Grigoriev I.V."/>
        </authorList>
    </citation>
    <scope>NUCLEOTIDE SEQUENCE [LARGE SCALE GENOMIC DNA]</scope>
    <source>
        <strain evidence="2">J235TASD1</strain>
    </source>
</reference>
<protein>
    <submittedName>
        <fullName evidence="1">Uncharacterized protein</fullName>
    </submittedName>
</protein>
<dbReference type="InParanoid" id="A0A136IJU3"/>
<evidence type="ECO:0000313" key="1">
    <source>
        <dbReference type="EMBL" id="KXJ85134.1"/>
    </source>
</evidence>
<accession>A0A136IJU3</accession>
<keyword evidence="2" id="KW-1185">Reference proteome</keyword>
<dbReference type="Proteomes" id="UP000070501">
    <property type="component" value="Unassembled WGS sequence"/>
</dbReference>
<dbReference type="EMBL" id="KQ964295">
    <property type="protein sequence ID" value="KXJ85134.1"/>
    <property type="molecule type" value="Genomic_DNA"/>
</dbReference>
<proteinExistence type="predicted"/>